<dbReference type="GO" id="GO:0016787">
    <property type="term" value="F:hydrolase activity"/>
    <property type="evidence" value="ECO:0007669"/>
    <property type="project" value="UniProtKB-KW"/>
</dbReference>
<sequence>MFKYPFYEDQRVALLIIDMINDFKFEYGKALAEKALPMSDSILKLKQQFKQQNLPVIYINDHYNLWQANLPRLLDHCLNKQSEPILKKLAPQEDDYFLIKPKHSAFYNTSLETLLRELDIDTLVLTGIAGNICVLFTANDAYMRGYKLIIPSDCITSNDSRDNEYALLMMKNVLKAHLFSTKDMTESLSDE</sequence>
<dbReference type="SUPFAM" id="SSF52499">
    <property type="entry name" value="Isochorismatase-like hydrolases"/>
    <property type="match status" value="1"/>
</dbReference>
<feature type="domain" description="Isochorismatase-like" evidence="3">
    <location>
        <begin position="13"/>
        <end position="173"/>
    </location>
</feature>
<evidence type="ECO:0000313" key="5">
    <source>
        <dbReference type="Proteomes" id="UP001516662"/>
    </source>
</evidence>
<evidence type="ECO:0000313" key="4">
    <source>
        <dbReference type="EMBL" id="MBE4907792.1"/>
    </source>
</evidence>
<dbReference type="RefSeq" id="WP_193535266.1">
    <property type="nucleotide sequence ID" value="NZ_JADCLJ010000017.1"/>
</dbReference>
<gene>
    <name evidence="4" type="ORF">IMZ08_06955</name>
</gene>
<protein>
    <submittedName>
        <fullName evidence="4">Cysteine hydrolase</fullName>
    </submittedName>
</protein>
<name>A0ABR9QH28_9BACI</name>
<dbReference type="PRINTS" id="PR01398">
    <property type="entry name" value="ISCHRISMTASE"/>
</dbReference>
<comment type="caution">
    <text evidence="4">The sequence shown here is derived from an EMBL/GenBank/DDBJ whole genome shotgun (WGS) entry which is preliminary data.</text>
</comment>
<keyword evidence="2 4" id="KW-0378">Hydrolase</keyword>
<dbReference type="Proteomes" id="UP001516662">
    <property type="component" value="Unassembled WGS sequence"/>
</dbReference>
<keyword evidence="5" id="KW-1185">Reference proteome</keyword>
<reference evidence="4 5" key="1">
    <citation type="submission" date="2020-10" db="EMBL/GenBank/DDBJ databases">
        <title>Bacillus sp. HD4P25, an endophyte from a halophyte.</title>
        <authorList>
            <person name="Sun J.-Q."/>
        </authorList>
    </citation>
    <scope>NUCLEOTIDE SEQUENCE [LARGE SCALE GENOMIC DNA]</scope>
    <source>
        <strain evidence="4 5">YIM 93174</strain>
    </source>
</reference>
<dbReference type="EMBL" id="JADCLJ010000017">
    <property type="protein sequence ID" value="MBE4907792.1"/>
    <property type="molecule type" value="Genomic_DNA"/>
</dbReference>
<proteinExistence type="inferred from homology"/>
<dbReference type="InterPro" id="IPR050272">
    <property type="entry name" value="Isochorismatase-like_hydrls"/>
</dbReference>
<organism evidence="4 5">
    <name type="scientific">Litchfieldia luteola</name>
    <dbReference type="NCBI Taxonomy" id="682179"/>
    <lineage>
        <taxon>Bacteria</taxon>
        <taxon>Bacillati</taxon>
        <taxon>Bacillota</taxon>
        <taxon>Bacilli</taxon>
        <taxon>Bacillales</taxon>
        <taxon>Bacillaceae</taxon>
        <taxon>Litchfieldia</taxon>
    </lineage>
</organism>
<dbReference type="PANTHER" id="PTHR43540:SF6">
    <property type="entry name" value="ISOCHORISMATASE-LIKE DOMAIN-CONTAINING PROTEIN"/>
    <property type="match status" value="1"/>
</dbReference>
<dbReference type="PANTHER" id="PTHR43540">
    <property type="entry name" value="PEROXYUREIDOACRYLATE/UREIDOACRYLATE AMIDOHYDROLASE-RELATED"/>
    <property type="match status" value="1"/>
</dbReference>
<evidence type="ECO:0000256" key="1">
    <source>
        <dbReference type="ARBA" id="ARBA00006336"/>
    </source>
</evidence>
<dbReference type="InterPro" id="IPR036380">
    <property type="entry name" value="Isochorismatase-like_sf"/>
</dbReference>
<dbReference type="InterPro" id="IPR016291">
    <property type="entry name" value="Isochorismatase"/>
</dbReference>
<accession>A0ABR9QH28</accession>
<evidence type="ECO:0000256" key="2">
    <source>
        <dbReference type="ARBA" id="ARBA00022801"/>
    </source>
</evidence>
<evidence type="ECO:0000259" key="3">
    <source>
        <dbReference type="Pfam" id="PF00857"/>
    </source>
</evidence>
<dbReference type="InterPro" id="IPR000868">
    <property type="entry name" value="Isochorismatase-like_dom"/>
</dbReference>
<dbReference type="CDD" id="cd00431">
    <property type="entry name" value="cysteine_hydrolases"/>
    <property type="match status" value="1"/>
</dbReference>
<comment type="similarity">
    <text evidence="1">Belongs to the isochorismatase family.</text>
</comment>
<dbReference type="Pfam" id="PF00857">
    <property type="entry name" value="Isochorismatase"/>
    <property type="match status" value="1"/>
</dbReference>
<dbReference type="Gene3D" id="3.40.50.850">
    <property type="entry name" value="Isochorismatase-like"/>
    <property type="match status" value="1"/>
</dbReference>